<dbReference type="AlphaFoldDB" id="A0A9P1BW50"/>
<dbReference type="EMBL" id="CAMXCT010000551">
    <property type="protein sequence ID" value="CAI3980307.1"/>
    <property type="molecule type" value="Genomic_DNA"/>
</dbReference>
<dbReference type="Proteomes" id="UP001152797">
    <property type="component" value="Unassembled WGS sequence"/>
</dbReference>
<proteinExistence type="predicted"/>
<evidence type="ECO:0000313" key="2">
    <source>
        <dbReference type="EMBL" id="CAL1133682.1"/>
    </source>
</evidence>
<dbReference type="EMBL" id="CAMXCT020000551">
    <property type="protein sequence ID" value="CAL1133682.1"/>
    <property type="molecule type" value="Genomic_DNA"/>
</dbReference>
<keyword evidence="3" id="KW-1185">Reference proteome</keyword>
<reference evidence="1" key="1">
    <citation type="submission" date="2022-10" db="EMBL/GenBank/DDBJ databases">
        <authorList>
            <person name="Chen Y."/>
            <person name="Dougan E. K."/>
            <person name="Chan C."/>
            <person name="Rhodes N."/>
            <person name="Thang M."/>
        </authorList>
    </citation>
    <scope>NUCLEOTIDE SEQUENCE</scope>
</reference>
<comment type="caution">
    <text evidence="1">The sequence shown here is derived from an EMBL/GenBank/DDBJ whole genome shotgun (WGS) entry which is preliminary data.</text>
</comment>
<organism evidence="1">
    <name type="scientific">Cladocopium goreaui</name>
    <dbReference type="NCBI Taxonomy" id="2562237"/>
    <lineage>
        <taxon>Eukaryota</taxon>
        <taxon>Sar</taxon>
        <taxon>Alveolata</taxon>
        <taxon>Dinophyceae</taxon>
        <taxon>Suessiales</taxon>
        <taxon>Symbiodiniaceae</taxon>
        <taxon>Cladocopium</taxon>
    </lineage>
</organism>
<evidence type="ECO:0000313" key="3">
    <source>
        <dbReference type="Proteomes" id="UP001152797"/>
    </source>
</evidence>
<protein>
    <submittedName>
        <fullName evidence="1">Uncharacterized protein</fullName>
    </submittedName>
</protein>
<dbReference type="EMBL" id="CAMXCT030000551">
    <property type="protein sequence ID" value="CAL4767619.1"/>
    <property type="molecule type" value="Genomic_DNA"/>
</dbReference>
<gene>
    <name evidence="1" type="ORF">C1SCF055_LOCUS8190</name>
</gene>
<evidence type="ECO:0000313" key="1">
    <source>
        <dbReference type="EMBL" id="CAI3980307.1"/>
    </source>
</evidence>
<sequence length="221" mass="25094">MASSSMSSNESMLSYFHLRRSGRRIDSQETLILGKTDGDTELPDSRPVEFEAVRSSAELAAFFPRTEEPNADMSIIREAGPVVEGNSAVDPRPRKLSNKEKAAMGANRVGMWTRQRVCCPHDPETSVDLWKPDGCLWGEGLNHDIVSVVNKFKFKKSRRQQPQHHTCRQFASFLKMNMRRKGWKMTETTEMPGPGFIKMLPAEYEQSDYLSHFSFSDGETN</sequence>
<accession>A0A9P1BW50</accession>
<name>A0A9P1BW50_9DINO</name>
<reference evidence="2" key="2">
    <citation type="submission" date="2024-04" db="EMBL/GenBank/DDBJ databases">
        <authorList>
            <person name="Chen Y."/>
            <person name="Shah S."/>
            <person name="Dougan E. K."/>
            <person name="Thang M."/>
            <person name="Chan C."/>
        </authorList>
    </citation>
    <scope>NUCLEOTIDE SEQUENCE [LARGE SCALE GENOMIC DNA]</scope>
</reference>